<keyword evidence="2" id="KW-1185">Reference proteome</keyword>
<dbReference type="Proteomes" id="UP000321570">
    <property type="component" value="Unassembled WGS sequence"/>
</dbReference>
<gene>
    <name evidence="1" type="ORF">WMSIL1_LOCUS1401</name>
</gene>
<evidence type="ECO:0000313" key="2">
    <source>
        <dbReference type="Proteomes" id="UP000321570"/>
    </source>
</evidence>
<proteinExistence type="predicted"/>
<dbReference type="EMBL" id="CABIJS010000033">
    <property type="protein sequence ID" value="VUZ40363.1"/>
    <property type="molecule type" value="Genomic_DNA"/>
</dbReference>
<organism evidence="1 2">
    <name type="scientific">Hymenolepis diminuta</name>
    <name type="common">Rat tapeworm</name>
    <dbReference type="NCBI Taxonomy" id="6216"/>
    <lineage>
        <taxon>Eukaryota</taxon>
        <taxon>Metazoa</taxon>
        <taxon>Spiralia</taxon>
        <taxon>Lophotrochozoa</taxon>
        <taxon>Platyhelminthes</taxon>
        <taxon>Cestoda</taxon>
        <taxon>Eucestoda</taxon>
        <taxon>Cyclophyllidea</taxon>
        <taxon>Hymenolepididae</taxon>
        <taxon>Hymenolepis</taxon>
    </lineage>
</organism>
<dbReference type="AlphaFoldDB" id="A0A564Y1G1"/>
<accession>A0A564Y1G1</accession>
<evidence type="ECO:0000313" key="1">
    <source>
        <dbReference type="EMBL" id="VUZ40363.1"/>
    </source>
</evidence>
<sequence length="110" mass="12657">MTLCLKIPLSLIFKRVYQFPPFYNRPVSLKQTRTHLHTRPCSSDLCKLSVLPLIHTHTRVSYRFLCFHLIFRVPHLSLTCPNPHCGSFNTFWSGQLLVICSVTVVVVVSC</sequence>
<name>A0A564Y1G1_HYMDI</name>
<protein>
    <submittedName>
        <fullName evidence="1">Uncharacterized protein</fullName>
    </submittedName>
</protein>
<reference evidence="1 2" key="1">
    <citation type="submission" date="2019-07" db="EMBL/GenBank/DDBJ databases">
        <authorList>
            <person name="Jastrzebski P J."/>
            <person name="Paukszto L."/>
            <person name="Jastrzebski P J."/>
        </authorList>
    </citation>
    <scope>NUCLEOTIDE SEQUENCE [LARGE SCALE GENOMIC DNA]</scope>
    <source>
        <strain evidence="1 2">WMS-il1</strain>
    </source>
</reference>